<evidence type="ECO:0000313" key="3">
    <source>
        <dbReference type="Proteomes" id="UP001501436"/>
    </source>
</evidence>
<sequence>MKLKVFLMSIMLAFSVGCHIDEDRQTEQQNLQLVEKAFENWKNNEGTVFDLLDEKVTWVVAGSSPVSGTYHSKKELLAVVGRINGKLSGAIVPTVESIVARDSLVIALWHGKAPAKNGGTYHNNYAWHMTFINGKIVKVTAFLDTYRLAELLQANSLRSSTKD</sequence>
<proteinExistence type="predicted"/>
<name>A0ABP9FUN2_9SPHI</name>
<dbReference type="Gene3D" id="3.10.450.50">
    <property type="match status" value="1"/>
</dbReference>
<dbReference type="EMBL" id="BAABJI010000002">
    <property type="protein sequence ID" value="GAA4916958.1"/>
    <property type="molecule type" value="Genomic_DNA"/>
</dbReference>
<dbReference type="PANTHER" id="PTHR41252">
    <property type="entry name" value="BLR2505 PROTEIN"/>
    <property type="match status" value="1"/>
</dbReference>
<dbReference type="RefSeq" id="WP_345331117.1">
    <property type="nucleotide sequence ID" value="NZ_BAABJI010000002.1"/>
</dbReference>
<protein>
    <submittedName>
        <fullName evidence="2">Nuclear transport factor 2 family protein</fullName>
    </submittedName>
</protein>
<dbReference type="InterPro" id="IPR032710">
    <property type="entry name" value="NTF2-like_dom_sf"/>
</dbReference>
<feature type="domain" description="SnoaL-like" evidence="1">
    <location>
        <begin position="48"/>
        <end position="138"/>
    </location>
</feature>
<gene>
    <name evidence="2" type="ORF">GCM10023313_20670</name>
</gene>
<comment type="caution">
    <text evidence="2">The sequence shown here is derived from an EMBL/GenBank/DDBJ whole genome shotgun (WGS) entry which is preliminary data.</text>
</comment>
<dbReference type="PROSITE" id="PS51257">
    <property type="entry name" value="PROKAR_LIPOPROTEIN"/>
    <property type="match status" value="1"/>
</dbReference>
<keyword evidence="3" id="KW-1185">Reference proteome</keyword>
<evidence type="ECO:0000313" key="2">
    <source>
        <dbReference type="EMBL" id="GAA4916958.1"/>
    </source>
</evidence>
<dbReference type="Proteomes" id="UP001501436">
    <property type="component" value="Unassembled WGS sequence"/>
</dbReference>
<dbReference type="PANTHER" id="PTHR41252:SF1">
    <property type="entry name" value="BLR2505 PROTEIN"/>
    <property type="match status" value="1"/>
</dbReference>
<evidence type="ECO:0000259" key="1">
    <source>
        <dbReference type="Pfam" id="PF12680"/>
    </source>
</evidence>
<reference evidence="3" key="1">
    <citation type="journal article" date="2019" name="Int. J. Syst. Evol. Microbiol.">
        <title>The Global Catalogue of Microorganisms (GCM) 10K type strain sequencing project: providing services to taxonomists for standard genome sequencing and annotation.</title>
        <authorList>
            <consortium name="The Broad Institute Genomics Platform"/>
            <consortium name="The Broad Institute Genome Sequencing Center for Infectious Disease"/>
            <person name="Wu L."/>
            <person name="Ma J."/>
        </authorList>
    </citation>
    <scope>NUCLEOTIDE SEQUENCE [LARGE SCALE GENOMIC DNA]</scope>
    <source>
        <strain evidence="3">JCM 18283</strain>
    </source>
</reference>
<organism evidence="2 3">
    <name type="scientific">Mucilaginibacter defluvii</name>
    <dbReference type="NCBI Taxonomy" id="1196019"/>
    <lineage>
        <taxon>Bacteria</taxon>
        <taxon>Pseudomonadati</taxon>
        <taxon>Bacteroidota</taxon>
        <taxon>Sphingobacteriia</taxon>
        <taxon>Sphingobacteriales</taxon>
        <taxon>Sphingobacteriaceae</taxon>
        <taxon>Mucilaginibacter</taxon>
    </lineage>
</organism>
<accession>A0ABP9FUN2</accession>
<dbReference type="SUPFAM" id="SSF54427">
    <property type="entry name" value="NTF2-like"/>
    <property type="match status" value="1"/>
</dbReference>
<dbReference type="Pfam" id="PF12680">
    <property type="entry name" value="SnoaL_2"/>
    <property type="match status" value="1"/>
</dbReference>
<dbReference type="InterPro" id="IPR037401">
    <property type="entry name" value="SnoaL-like"/>
</dbReference>